<organism evidence="2 3">
    <name type="scientific">Polyplax serrata</name>
    <name type="common">Common mouse louse</name>
    <dbReference type="NCBI Taxonomy" id="468196"/>
    <lineage>
        <taxon>Eukaryota</taxon>
        <taxon>Metazoa</taxon>
        <taxon>Ecdysozoa</taxon>
        <taxon>Arthropoda</taxon>
        <taxon>Hexapoda</taxon>
        <taxon>Insecta</taxon>
        <taxon>Pterygota</taxon>
        <taxon>Neoptera</taxon>
        <taxon>Paraneoptera</taxon>
        <taxon>Psocodea</taxon>
        <taxon>Troctomorpha</taxon>
        <taxon>Phthiraptera</taxon>
        <taxon>Anoplura</taxon>
        <taxon>Polyplacidae</taxon>
        <taxon>Polyplax</taxon>
    </lineage>
</organism>
<protein>
    <submittedName>
        <fullName evidence="2">Uncharacterized protein</fullName>
    </submittedName>
</protein>
<sequence length="89" mass="9493">MRMATSVLVLAATACAVLASIDQCPKDAKCCPLENGGCSIQSTYCLLDAETTKCGEGFSLREDHFGTSKMLGTSNAIEKADFRHVVCRT</sequence>
<evidence type="ECO:0000313" key="3">
    <source>
        <dbReference type="Proteomes" id="UP001359485"/>
    </source>
</evidence>
<evidence type="ECO:0000313" key="2">
    <source>
        <dbReference type="EMBL" id="KAK6632014.1"/>
    </source>
</evidence>
<evidence type="ECO:0000256" key="1">
    <source>
        <dbReference type="SAM" id="SignalP"/>
    </source>
</evidence>
<dbReference type="Proteomes" id="UP001359485">
    <property type="component" value="Unassembled WGS sequence"/>
</dbReference>
<accession>A0ABR1B181</accession>
<comment type="caution">
    <text evidence="2">The sequence shown here is derived from an EMBL/GenBank/DDBJ whole genome shotgun (WGS) entry which is preliminary data.</text>
</comment>
<gene>
    <name evidence="2" type="ORF">RUM44_007044</name>
</gene>
<keyword evidence="1" id="KW-0732">Signal</keyword>
<keyword evidence="3" id="KW-1185">Reference proteome</keyword>
<proteinExistence type="predicted"/>
<dbReference type="EMBL" id="JAWJWF010000005">
    <property type="protein sequence ID" value="KAK6632014.1"/>
    <property type="molecule type" value="Genomic_DNA"/>
</dbReference>
<feature type="chain" id="PRO_5045124569" evidence="1">
    <location>
        <begin position="20"/>
        <end position="89"/>
    </location>
</feature>
<dbReference type="PROSITE" id="PS51257">
    <property type="entry name" value="PROKAR_LIPOPROTEIN"/>
    <property type="match status" value="1"/>
</dbReference>
<reference evidence="2 3" key="1">
    <citation type="submission" date="2023-09" db="EMBL/GenBank/DDBJ databases">
        <title>Genomes of two closely related lineages of the louse Polyplax serrata with different host specificities.</title>
        <authorList>
            <person name="Martinu J."/>
            <person name="Tarabai H."/>
            <person name="Stefka J."/>
            <person name="Hypsa V."/>
        </authorList>
    </citation>
    <scope>NUCLEOTIDE SEQUENCE [LARGE SCALE GENOMIC DNA]</scope>
    <source>
        <strain evidence="2">98ZLc_SE</strain>
    </source>
</reference>
<name>A0ABR1B181_POLSC</name>
<feature type="signal peptide" evidence="1">
    <location>
        <begin position="1"/>
        <end position="19"/>
    </location>
</feature>